<dbReference type="InterPro" id="IPR027417">
    <property type="entry name" value="P-loop_NTPase"/>
</dbReference>
<dbReference type="PANTHER" id="PTHR30473:SF1">
    <property type="entry name" value="PHOH-LIKE PROTEIN"/>
    <property type="match status" value="1"/>
</dbReference>
<comment type="subcellular location">
    <subcellularLocation>
        <location evidence="1">Cytoplasm</location>
    </subcellularLocation>
</comment>
<evidence type="ECO:0000256" key="6">
    <source>
        <dbReference type="ARBA" id="ARBA00039970"/>
    </source>
</evidence>
<evidence type="ECO:0000256" key="2">
    <source>
        <dbReference type="ARBA" id="ARBA00010393"/>
    </source>
</evidence>
<dbReference type="Gene3D" id="3.40.50.300">
    <property type="entry name" value="P-loop containing nucleotide triphosphate hydrolases"/>
    <property type="match status" value="1"/>
</dbReference>
<dbReference type="SUPFAM" id="SSF52540">
    <property type="entry name" value="P-loop containing nucleoside triphosphate hydrolases"/>
    <property type="match status" value="1"/>
</dbReference>
<protein>
    <recommendedName>
        <fullName evidence="6">PhoH-like protein</fullName>
    </recommendedName>
</protein>
<feature type="domain" description="PhoH-like protein" evidence="7">
    <location>
        <begin position="17"/>
        <end position="232"/>
    </location>
</feature>
<proteinExistence type="inferred from homology"/>
<keyword evidence="3" id="KW-0963">Cytoplasm</keyword>
<dbReference type="EMBL" id="MN739045">
    <property type="protein sequence ID" value="QHS85581.1"/>
    <property type="molecule type" value="Genomic_DNA"/>
</dbReference>
<dbReference type="InterPro" id="IPR051451">
    <property type="entry name" value="PhoH2-like"/>
</dbReference>
<keyword evidence="5" id="KW-0067">ATP-binding</keyword>
<evidence type="ECO:0000313" key="8">
    <source>
        <dbReference type="EMBL" id="QHS85581.1"/>
    </source>
</evidence>
<evidence type="ECO:0000256" key="1">
    <source>
        <dbReference type="ARBA" id="ARBA00004496"/>
    </source>
</evidence>
<evidence type="ECO:0000256" key="4">
    <source>
        <dbReference type="ARBA" id="ARBA00022741"/>
    </source>
</evidence>
<name>A0A6C0B1C7_9ZZZZ</name>
<accession>A0A6C0B1C7</accession>
<dbReference type="GO" id="GO:0005524">
    <property type="term" value="F:ATP binding"/>
    <property type="evidence" value="ECO:0007669"/>
    <property type="project" value="UniProtKB-KW"/>
</dbReference>
<evidence type="ECO:0000256" key="5">
    <source>
        <dbReference type="ARBA" id="ARBA00022840"/>
    </source>
</evidence>
<dbReference type="InterPro" id="IPR003714">
    <property type="entry name" value="PhoH"/>
</dbReference>
<dbReference type="GO" id="GO:0005829">
    <property type="term" value="C:cytosol"/>
    <property type="evidence" value="ECO:0007669"/>
    <property type="project" value="TreeGrafter"/>
</dbReference>
<evidence type="ECO:0000259" key="7">
    <source>
        <dbReference type="Pfam" id="PF02562"/>
    </source>
</evidence>
<organism evidence="8">
    <name type="scientific">viral metagenome</name>
    <dbReference type="NCBI Taxonomy" id="1070528"/>
    <lineage>
        <taxon>unclassified sequences</taxon>
        <taxon>metagenomes</taxon>
        <taxon>organismal metagenomes</taxon>
    </lineage>
</organism>
<sequence>MKRDNNMELKSLYHYYKPKSANQESYVKGLQDTDTKILFVVGPAGTGKTALACNQAIKELRNGNVNKIVITRPIVPVEEEEIGFLPGTIQKKMDPWTRPIFDIFYEFYAKKDVETMLYNNVIEISPLAFMRGRTFKNAFIIADEMQNSSPNQMLMLTTRIGEGSKMVITGDLKQSDRNVESGLSDFIERFKKYTGFLTKSGKESNVGIKIVELGVNDIERSKVIKKLLEIYDFNDEIVESKLQKSTSTIVKKVNKKEEKKEDTSVILLPAKIHPNNDAALITIDELLRSKR</sequence>
<dbReference type="PANTHER" id="PTHR30473">
    <property type="entry name" value="PROTEIN PHOH"/>
    <property type="match status" value="1"/>
</dbReference>
<reference evidence="8" key="1">
    <citation type="journal article" date="2020" name="Nature">
        <title>Giant virus diversity and host interactions through global metagenomics.</title>
        <authorList>
            <person name="Schulz F."/>
            <person name="Roux S."/>
            <person name="Paez-Espino D."/>
            <person name="Jungbluth S."/>
            <person name="Walsh D.A."/>
            <person name="Denef V.J."/>
            <person name="McMahon K.D."/>
            <person name="Konstantinidis K.T."/>
            <person name="Eloe-Fadrosh E.A."/>
            <person name="Kyrpides N.C."/>
            <person name="Woyke T."/>
        </authorList>
    </citation>
    <scope>NUCLEOTIDE SEQUENCE</scope>
    <source>
        <strain evidence="8">GVMAG-M-3300009182-78</strain>
    </source>
</reference>
<evidence type="ECO:0000256" key="3">
    <source>
        <dbReference type="ARBA" id="ARBA00022490"/>
    </source>
</evidence>
<dbReference type="AlphaFoldDB" id="A0A6C0B1C7"/>
<dbReference type="Pfam" id="PF02562">
    <property type="entry name" value="PhoH"/>
    <property type="match status" value="1"/>
</dbReference>
<keyword evidence="4" id="KW-0547">Nucleotide-binding</keyword>
<comment type="similarity">
    <text evidence="2">Belongs to the PhoH family.</text>
</comment>